<reference evidence="6 7" key="1">
    <citation type="submission" date="2018-08" db="EMBL/GenBank/DDBJ databases">
        <title>Aeromicrobium sp. M2KJ-4, whole genome shotgun sequence.</title>
        <authorList>
            <person name="Tuo L."/>
        </authorList>
    </citation>
    <scope>NUCLEOTIDE SEQUENCE [LARGE SCALE GENOMIC DNA]</scope>
    <source>
        <strain evidence="6 7">M2KJ-4</strain>
    </source>
</reference>
<dbReference type="InterPro" id="IPR005119">
    <property type="entry name" value="LysR_subst-bd"/>
</dbReference>
<dbReference type="RefSeq" id="WP_119702929.1">
    <property type="nucleotide sequence ID" value="NZ_JBHSOI010000001.1"/>
</dbReference>
<dbReference type="FunFam" id="1.10.10.10:FF:000001">
    <property type="entry name" value="LysR family transcriptional regulator"/>
    <property type="match status" value="1"/>
</dbReference>
<dbReference type="PRINTS" id="PR00039">
    <property type="entry name" value="HTHLYSR"/>
</dbReference>
<dbReference type="InterPro" id="IPR036390">
    <property type="entry name" value="WH_DNA-bd_sf"/>
</dbReference>
<evidence type="ECO:0000256" key="4">
    <source>
        <dbReference type="ARBA" id="ARBA00023163"/>
    </source>
</evidence>
<keyword evidence="7" id="KW-1185">Reference proteome</keyword>
<organism evidence="6 7">
    <name type="scientific">Aeromicrobium endophyticum</name>
    <dbReference type="NCBI Taxonomy" id="2292704"/>
    <lineage>
        <taxon>Bacteria</taxon>
        <taxon>Bacillati</taxon>
        <taxon>Actinomycetota</taxon>
        <taxon>Actinomycetes</taxon>
        <taxon>Propionibacteriales</taxon>
        <taxon>Nocardioidaceae</taxon>
        <taxon>Aeromicrobium</taxon>
    </lineage>
</organism>
<comment type="similarity">
    <text evidence="1">Belongs to the LysR transcriptional regulatory family.</text>
</comment>
<dbReference type="PROSITE" id="PS50931">
    <property type="entry name" value="HTH_LYSR"/>
    <property type="match status" value="1"/>
</dbReference>
<dbReference type="PANTHER" id="PTHR30346:SF30">
    <property type="entry name" value="SMALL NEUTRAL PROTEASE REGULATORY PROTEIN"/>
    <property type="match status" value="1"/>
</dbReference>
<dbReference type="Gene3D" id="1.10.10.10">
    <property type="entry name" value="Winged helix-like DNA-binding domain superfamily/Winged helix DNA-binding domain"/>
    <property type="match status" value="1"/>
</dbReference>
<keyword evidence="3" id="KW-0238">DNA-binding</keyword>
<gene>
    <name evidence="6" type="ORF">DX116_04225</name>
</gene>
<dbReference type="EMBL" id="QUBR01000001">
    <property type="protein sequence ID" value="REK72815.1"/>
    <property type="molecule type" value="Genomic_DNA"/>
</dbReference>
<dbReference type="AlphaFoldDB" id="A0A371PA39"/>
<comment type="caution">
    <text evidence="6">The sequence shown here is derived from an EMBL/GenBank/DDBJ whole genome shotgun (WGS) entry which is preliminary data.</text>
</comment>
<dbReference type="InterPro" id="IPR036388">
    <property type="entry name" value="WH-like_DNA-bd_sf"/>
</dbReference>
<evidence type="ECO:0000259" key="5">
    <source>
        <dbReference type="PROSITE" id="PS50931"/>
    </source>
</evidence>
<dbReference type="SUPFAM" id="SSF46785">
    <property type="entry name" value="Winged helix' DNA-binding domain"/>
    <property type="match status" value="1"/>
</dbReference>
<dbReference type="OrthoDB" id="3171102at2"/>
<dbReference type="GO" id="GO:0003677">
    <property type="term" value="F:DNA binding"/>
    <property type="evidence" value="ECO:0007669"/>
    <property type="project" value="UniProtKB-KW"/>
</dbReference>
<evidence type="ECO:0000256" key="2">
    <source>
        <dbReference type="ARBA" id="ARBA00023015"/>
    </source>
</evidence>
<dbReference type="Gene3D" id="3.40.190.290">
    <property type="match status" value="1"/>
</dbReference>
<dbReference type="GO" id="GO:0003700">
    <property type="term" value="F:DNA-binding transcription factor activity"/>
    <property type="evidence" value="ECO:0007669"/>
    <property type="project" value="InterPro"/>
</dbReference>
<accession>A0A371PA39</accession>
<dbReference type="Pfam" id="PF03466">
    <property type="entry name" value="LysR_substrate"/>
    <property type="match status" value="1"/>
</dbReference>
<dbReference type="Pfam" id="PF00126">
    <property type="entry name" value="HTH_1"/>
    <property type="match status" value="1"/>
</dbReference>
<keyword evidence="4" id="KW-0804">Transcription</keyword>
<feature type="domain" description="HTH lysR-type" evidence="5">
    <location>
        <begin position="3"/>
        <end position="60"/>
    </location>
</feature>
<protein>
    <submittedName>
        <fullName evidence="6">LysR family transcriptional regulator</fullName>
    </submittedName>
</protein>
<dbReference type="GO" id="GO:0032993">
    <property type="term" value="C:protein-DNA complex"/>
    <property type="evidence" value="ECO:0007669"/>
    <property type="project" value="TreeGrafter"/>
</dbReference>
<evidence type="ECO:0000256" key="1">
    <source>
        <dbReference type="ARBA" id="ARBA00009437"/>
    </source>
</evidence>
<sequence>MELELRHLKVVCALADEGSVTKAAASLGLAQPALTAQLNRIEKSLGGTLFERDHRGVRSTALGDLVLARARVMLPAMSGLKEEAARLASNERRCGGTPSHVSIGSSTSVVLGRLIRSLALEHPDVQVTTHATWSSDGLAEMVVDGRVDFAVVGVCADAPPPAQHGLSWHVVTSDPVFVLLPEQHRLASCAEVDLSELAHEDWAAIPVDGCFTGCFAAACARAGFTPRTLYEADAASCIDRVASDHAVALCQATRDLPGLVTVPIADAPLRWNHVVGWRPDAAAAGFASEIVRLTTDAFAGLIVESLVYAAWLQGKKGFGIQPLPPVSPAV</sequence>
<dbReference type="InterPro" id="IPR000847">
    <property type="entry name" value="LysR_HTH_N"/>
</dbReference>
<dbReference type="CDD" id="cd08414">
    <property type="entry name" value="PBP2_LTTR_aromatics_like"/>
    <property type="match status" value="1"/>
</dbReference>
<name>A0A371PA39_9ACTN</name>
<proteinExistence type="inferred from homology"/>
<keyword evidence="2" id="KW-0805">Transcription regulation</keyword>
<evidence type="ECO:0000313" key="6">
    <source>
        <dbReference type="EMBL" id="REK72815.1"/>
    </source>
</evidence>
<dbReference type="Proteomes" id="UP000265581">
    <property type="component" value="Unassembled WGS sequence"/>
</dbReference>
<evidence type="ECO:0000256" key="3">
    <source>
        <dbReference type="ARBA" id="ARBA00023125"/>
    </source>
</evidence>
<evidence type="ECO:0000313" key="7">
    <source>
        <dbReference type="Proteomes" id="UP000265581"/>
    </source>
</evidence>
<dbReference type="SUPFAM" id="SSF53850">
    <property type="entry name" value="Periplasmic binding protein-like II"/>
    <property type="match status" value="1"/>
</dbReference>
<dbReference type="PANTHER" id="PTHR30346">
    <property type="entry name" value="TRANSCRIPTIONAL DUAL REGULATOR HCAR-RELATED"/>
    <property type="match status" value="1"/>
</dbReference>